<organism evidence="3 4">
    <name type="scientific">Periplaneta americana</name>
    <name type="common">American cockroach</name>
    <name type="synonym">Blatta americana</name>
    <dbReference type="NCBI Taxonomy" id="6978"/>
    <lineage>
        <taxon>Eukaryota</taxon>
        <taxon>Metazoa</taxon>
        <taxon>Ecdysozoa</taxon>
        <taxon>Arthropoda</taxon>
        <taxon>Hexapoda</taxon>
        <taxon>Insecta</taxon>
        <taxon>Pterygota</taxon>
        <taxon>Neoptera</taxon>
        <taxon>Polyneoptera</taxon>
        <taxon>Dictyoptera</taxon>
        <taxon>Blattodea</taxon>
        <taxon>Blattoidea</taxon>
        <taxon>Blattidae</taxon>
        <taxon>Blattinae</taxon>
        <taxon>Periplaneta</taxon>
    </lineage>
</organism>
<accession>A0ABQ8SWP8</accession>
<dbReference type="Pfam" id="PF14291">
    <property type="entry name" value="DUF4371"/>
    <property type="match status" value="1"/>
</dbReference>
<feature type="domain" description="DUF4371" evidence="2">
    <location>
        <begin position="89"/>
        <end position="266"/>
    </location>
</feature>
<protein>
    <submittedName>
        <fullName evidence="3">Uncharacterized protein</fullName>
    </submittedName>
</protein>
<proteinExistence type="predicted"/>
<dbReference type="Pfam" id="PF05699">
    <property type="entry name" value="Dimer_Tnp_hAT"/>
    <property type="match status" value="1"/>
</dbReference>
<name>A0ABQ8SWP8_PERAM</name>
<feature type="domain" description="HAT C-terminal dimerisation" evidence="1">
    <location>
        <begin position="515"/>
        <end position="572"/>
    </location>
</feature>
<reference evidence="3 4" key="1">
    <citation type="journal article" date="2022" name="Allergy">
        <title>Genome assembly and annotation of Periplaneta americana reveal a comprehensive cockroach allergen profile.</title>
        <authorList>
            <person name="Wang L."/>
            <person name="Xiong Q."/>
            <person name="Saelim N."/>
            <person name="Wang L."/>
            <person name="Nong W."/>
            <person name="Wan A.T."/>
            <person name="Shi M."/>
            <person name="Liu X."/>
            <person name="Cao Q."/>
            <person name="Hui J.H.L."/>
            <person name="Sookrung N."/>
            <person name="Leung T.F."/>
            <person name="Tungtrongchitr A."/>
            <person name="Tsui S.K.W."/>
        </authorList>
    </citation>
    <scope>NUCLEOTIDE SEQUENCE [LARGE SCALE GENOMIC DNA]</scope>
    <source>
        <strain evidence="3">PWHHKU_190912</strain>
    </source>
</reference>
<comment type="caution">
    <text evidence="3">The sequence shown here is derived from an EMBL/GenBank/DDBJ whole genome shotgun (WGS) entry which is preliminary data.</text>
</comment>
<evidence type="ECO:0000259" key="1">
    <source>
        <dbReference type="Pfam" id="PF05699"/>
    </source>
</evidence>
<evidence type="ECO:0000313" key="3">
    <source>
        <dbReference type="EMBL" id="KAJ4438201.1"/>
    </source>
</evidence>
<dbReference type="EMBL" id="JAJSOF020000019">
    <property type="protein sequence ID" value="KAJ4438201.1"/>
    <property type="molecule type" value="Genomic_DNA"/>
</dbReference>
<dbReference type="Proteomes" id="UP001148838">
    <property type="component" value="Unassembled WGS sequence"/>
</dbReference>
<dbReference type="SUPFAM" id="SSF53098">
    <property type="entry name" value="Ribonuclease H-like"/>
    <property type="match status" value="1"/>
</dbReference>
<dbReference type="PANTHER" id="PTHR45749:SF28">
    <property type="entry name" value="ZINC FINGER MYM-TYPE PROTEIN 1-LIKE-RELATED"/>
    <property type="match status" value="1"/>
</dbReference>
<dbReference type="InterPro" id="IPR025398">
    <property type="entry name" value="DUF4371"/>
</dbReference>
<gene>
    <name evidence="3" type="ORF">ANN_14140</name>
</gene>
<dbReference type="InterPro" id="IPR012337">
    <property type="entry name" value="RNaseH-like_sf"/>
</dbReference>
<dbReference type="PANTHER" id="PTHR45749">
    <property type="match status" value="1"/>
</dbReference>
<dbReference type="InterPro" id="IPR008906">
    <property type="entry name" value="HATC_C_dom"/>
</dbReference>
<evidence type="ECO:0000259" key="2">
    <source>
        <dbReference type="Pfam" id="PF14291"/>
    </source>
</evidence>
<keyword evidence="4" id="KW-1185">Reference proteome</keyword>
<sequence length="601" mass="68909">MSPGSSTESYPAFARIELRENPGKKPQPGDISWTKTGVTDLKHLSEKIKKHVASSNHKSNVMDLAVLGIQNIASRLSSAYSQQIELHNTKVRENRYVLSLLINCVRFCGAYELALRGHDESDTSTNPGIFRGLVDFSAELNELLRTHLDKATVFKGTSKTIQNDLLDCMLQVCHKYISEEIKAANFVAVIADETSDVSNIFQMVLVYRYIVNDNVVERFWRFLNPSNHDAESLSACILKEVNAQLRDTPHKLISQSYDGAAVLSGKERGVQRRRTKVLDDVVGRRLQRAAPTRWNFHSRAVLTVYEYHKELIECMDEIQSLNDIKQLSTTSQGNGLKLILSDEEFKFWLHFFYRIMPHVDILFNQLQKRVTDPVQVKEHINVFENHITMTRDNIERSAGVKEGNGVSRKRNHEEMSGNRLREAREVCDVIITQASERFSFTGHLSASNLFVSEMFPEYCTSFPTKHLISTVEAFPFLDQKKLETELGVVYRREEFRSVSGAIPMLKFIVNTNTISIFEETVKLLQIIITIPMSTSEAERCFSTLKRIKTFLRNTMHQDRLSSLAMLSIERNLVMDIPDFNNKVIDTFVAMKDRRLDFTYKM</sequence>
<evidence type="ECO:0000313" key="4">
    <source>
        <dbReference type="Proteomes" id="UP001148838"/>
    </source>
</evidence>